<proteinExistence type="predicted"/>
<feature type="region of interest" description="Disordered" evidence="1">
    <location>
        <begin position="36"/>
        <end position="61"/>
    </location>
</feature>
<reference evidence="2 3" key="1">
    <citation type="submission" date="2017-12" db="EMBL/GenBank/DDBJ databases">
        <title>Characterization of six clinical isolates of Enterochimera gen. nov., a novel genus of the Yersiniaciae family and the three species Enterochimera arupensis sp. nov., Enterochimera coloradensis sp. nov, and Enterochimera californica sp. nov.</title>
        <authorList>
            <person name="Rossi A."/>
            <person name="Fisher M."/>
        </authorList>
    </citation>
    <scope>NUCLEOTIDE SEQUENCE [LARGE SCALE GENOMIC DNA]</scope>
    <source>
        <strain evidence="2 3">2016Iso1</strain>
    </source>
</reference>
<evidence type="ECO:0000313" key="2">
    <source>
        <dbReference type="EMBL" id="PLR48825.1"/>
    </source>
</evidence>
<dbReference type="Proteomes" id="UP000234626">
    <property type="component" value="Unassembled WGS sequence"/>
</dbReference>
<comment type="caution">
    <text evidence="2">The sequence shown here is derived from an EMBL/GenBank/DDBJ whole genome shotgun (WGS) entry which is preliminary data.</text>
</comment>
<gene>
    <name evidence="2" type="ORF">CYR34_11810</name>
</gene>
<protein>
    <submittedName>
        <fullName evidence="2">Uncharacterized protein</fullName>
    </submittedName>
</protein>
<keyword evidence="3" id="KW-1185">Reference proteome</keyword>
<dbReference type="AlphaFoldDB" id="A0A2N5ELZ9"/>
<dbReference type="EMBL" id="PJZK01000011">
    <property type="protein sequence ID" value="PLR48825.1"/>
    <property type="molecule type" value="Genomic_DNA"/>
</dbReference>
<evidence type="ECO:0000313" key="3">
    <source>
        <dbReference type="Proteomes" id="UP000234626"/>
    </source>
</evidence>
<accession>A0A2N5ELZ9</accession>
<organism evidence="2 3">
    <name type="scientific">Chimaeribacter arupi</name>
    <dbReference type="NCBI Taxonomy" id="2060066"/>
    <lineage>
        <taxon>Bacteria</taxon>
        <taxon>Pseudomonadati</taxon>
        <taxon>Pseudomonadota</taxon>
        <taxon>Gammaproteobacteria</taxon>
        <taxon>Enterobacterales</taxon>
        <taxon>Yersiniaceae</taxon>
        <taxon>Chimaeribacter</taxon>
    </lineage>
</organism>
<sequence>MTPLYGSAARHRQAGAKIGDVPIMAENAGLTNRAAVPVLPPLPGKRAGQRGNRPGKIRDLL</sequence>
<evidence type="ECO:0000256" key="1">
    <source>
        <dbReference type="SAM" id="MobiDB-lite"/>
    </source>
</evidence>
<name>A0A2N5ELZ9_9GAMM</name>